<dbReference type="Gene3D" id="3.40.970.30">
    <property type="entry name" value="yp_829618.1 like domains"/>
    <property type="match status" value="1"/>
</dbReference>
<protein>
    <recommendedName>
        <fullName evidence="1">DUF7793 domain-containing protein</fullName>
    </recommendedName>
</protein>
<dbReference type="InterPro" id="IPR056695">
    <property type="entry name" value="DUF7793"/>
</dbReference>
<accession>A0ABQ2B028</accession>
<sequence>MGTVESGKAEVFLDEHGVLQLKWARGAVIHTNDAEAAMRRVNELCGQTEHPLLVDMATTSTVSRGARAVFARPCRASQVALLGNSPVDKVTATSVLSMNKTSRPKRFFSSRAEAMTWLMTRN</sequence>
<comment type="caution">
    <text evidence="2">The sequence shown here is derived from an EMBL/GenBank/DDBJ whole genome shotgun (WGS) entry which is preliminary data.</text>
</comment>
<dbReference type="Pfam" id="PF25056">
    <property type="entry name" value="DUF7793"/>
    <property type="match status" value="1"/>
</dbReference>
<evidence type="ECO:0000313" key="2">
    <source>
        <dbReference type="EMBL" id="GGI01326.1"/>
    </source>
</evidence>
<feature type="domain" description="DUF7793" evidence="1">
    <location>
        <begin position="15"/>
        <end position="120"/>
    </location>
</feature>
<dbReference type="EMBL" id="BMFW01000033">
    <property type="protein sequence ID" value="GGI01326.1"/>
    <property type="molecule type" value="Genomic_DNA"/>
</dbReference>
<name>A0ABQ2B028_9MICC</name>
<dbReference type="Gene3D" id="3.40.1680.10">
    <property type="entry name" value="yp_829618.1 domain like"/>
    <property type="match status" value="1"/>
</dbReference>
<keyword evidence="3" id="KW-1185">Reference proteome</keyword>
<gene>
    <name evidence="2" type="ORF">GCM10007170_40510</name>
</gene>
<organism evidence="2 3">
    <name type="scientific">Arthrobacter liuii</name>
    <dbReference type="NCBI Taxonomy" id="1476996"/>
    <lineage>
        <taxon>Bacteria</taxon>
        <taxon>Bacillati</taxon>
        <taxon>Actinomycetota</taxon>
        <taxon>Actinomycetes</taxon>
        <taxon>Micrococcales</taxon>
        <taxon>Micrococcaceae</taxon>
        <taxon>Arthrobacter</taxon>
    </lineage>
</organism>
<dbReference type="RefSeq" id="WP_188573325.1">
    <property type="nucleotide sequence ID" value="NZ_BMFW01000033.1"/>
</dbReference>
<evidence type="ECO:0000259" key="1">
    <source>
        <dbReference type="Pfam" id="PF25056"/>
    </source>
</evidence>
<reference evidence="3" key="1">
    <citation type="journal article" date="2019" name="Int. J. Syst. Evol. Microbiol.">
        <title>The Global Catalogue of Microorganisms (GCM) 10K type strain sequencing project: providing services to taxonomists for standard genome sequencing and annotation.</title>
        <authorList>
            <consortium name="The Broad Institute Genomics Platform"/>
            <consortium name="The Broad Institute Genome Sequencing Center for Infectious Disease"/>
            <person name="Wu L."/>
            <person name="Ma J."/>
        </authorList>
    </citation>
    <scope>NUCLEOTIDE SEQUENCE [LARGE SCALE GENOMIC DNA]</scope>
    <source>
        <strain evidence="3">CGMCC 1.12778</strain>
    </source>
</reference>
<dbReference type="Proteomes" id="UP000643279">
    <property type="component" value="Unassembled WGS sequence"/>
</dbReference>
<evidence type="ECO:0000313" key="3">
    <source>
        <dbReference type="Proteomes" id="UP000643279"/>
    </source>
</evidence>
<proteinExistence type="predicted"/>